<dbReference type="GO" id="GO:0005524">
    <property type="term" value="F:ATP binding"/>
    <property type="evidence" value="ECO:0007669"/>
    <property type="project" value="UniProtKB-KW"/>
</dbReference>
<keyword evidence="6" id="KW-0067">ATP-binding</keyword>
<dbReference type="GO" id="GO:0006310">
    <property type="term" value="P:DNA recombination"/>
    <property type="evidence" value="ECO:0007669"/>
    <property type="project" value="InterPro"/>
</dbReference>
<dbReference type="Gene3D" id="3.40.50.300">
    <property type="entry name" value="P-loop containing nucleotide triphosphate hydrolases"/>
    <property type="match status" value="2"/>
</dbReference>
<dbReference type="InterPro" id="IPR027417">
    <property type="entry name" value="P-loop_NTPase"/>
</dbReference>
<dbReference type="GO" id="GO:0009378">
    <property type="term" value="F:four-way junction helicase activity"/>
    <property type="evidence" value="ECO:0007669"/>
    <property type="project" value="TreeGrafter"/>
</dbReference>
<dbReference type="EMBL" id="SNYF01000008">
    <property type="protein sequence ID" value="TDQ14997.1"/>
    <property type="molecule type" value="Genomic_DNA"/>
</dbReference>
<keyword evidence="7" id="KW-0238">DNA-binding</keyword>
<evidence type="ECO:0000256" key="12">
    <source>
        <dbReference type="ARBA" id="ARBA00044550"/>
    </source>
</evidence>
<dbReference type="SUPFAM" id="SSF52540">
    <property type="entry name" value="P-loop containing nucleoside triphosphate hydrolases"/>
    <property type="match status" value="1"/>
</dbReference>
<evidence type="ECO:0000256" key="7">
    <source>
        <dbReference type="ARBA" id="ARBA00023125"/>
    </source>
</evidence>
<keyword evidence="8" id="KW-0413">Isomerase</keyword>
<keyword evidence="16" id="KW-1185">Reference proteome</keyword>
<evidence type="ECO:0000256" key="8">
    <source>
        <dbReference type="ARBA" id="ARBA00023235"/>
    </source>
</evidence>
<feature type="domain" description="Helicase ATP-binding" evidence="13">
    <location>
        <begin position="26"/>
        <end position="194"/>
    </location>
</feature>
<evidence type="ECO:0000256" key="3">
    <source>
        <dbReference type="ARBA" id="ARBA00022741"/>
    </source>
</evidence>
<evidence type="ECO:0000256" key="2">
    <source>
        <dbReference type="ARBA" id="ARBA00022723"/>
    </source>
</evidence>
<dbReference type="NCBIfam" id="TIGR00614">
    <property type="entry name" value="recQ_fam"/>
    <property type="match status" value="1"/>
</dbReference>
<dbReference type="OrthoDB" id="9763310at2"/>
<dbReference type="GO" id="GO:0043590">
    <property type="term" value="C:bacterial nucleoid"/>
    <property type="evidence" value="ECO:0007669"/>
    <property type="project" value="TreeGrafter"/>
</dbReference>
<evidence type="ECO:0000259" key="14">
    <source>
        <dbReference type="PROSITE" id="PS51194"/>
    </source>
</evidence>
<dbReference type="Pfam" id="PF16124">
    <property type="entry name" value="RecQ_Zn_bind"/>
    <property type="match status" value="1"/>
</dbReference>
<sequence>MENQLREILQQVFGFEDFRPVQKQVILSVVQGKNTLALLPTGGGKSLCYQLPGIAKEGICLVVSPLIALMKDQVDQLKARGIKAAAIFSGMSLREIDTTLDNCIYGDYKFLYVSPERLKSDLFIERFKQMSVNLIAVDEAHCISQWGYDFRPSYLEIALIRAHHPDVPVLALTATATPKVIEDILEKLEMKAPSVFQQSFARENLSFSVRLVENKFEKGVEILKKIPGSAIWYVRNRQGTHQIAKALNQLGFSASAYHAGLSTEERSHRQDAWKANQVRVMVSTNAFGMGIDKPDVRVVIHTDLPENLENYYQEAGRAGRDGKKSFAVLISNEQDFEQLLSRSEMVYPPLDFLRKVYQCLANYFQMAVGSNMLSSFDFELADFCNTYNLQVLEMFYALKVLEEEGFVELNESFFAPSRIHFLVNPSQLYEIQIKYEKLDPVIKMLLRTYGGNLFSEYIKIQEFKLAKSLDMKERDLIQALNQLAKLEVADYDQRKDKPQLTFLTQRYDAGKLPLNFKRIAERKKLTQDNANLMVNYAKQTRICRTQFIQEYFGENTDRACGICDICLESKKADQPLSSEEKLKNLILETLAQGGEFTEHGLFDQIRKPTSPQNLSVLRQLVDQGLVNRNENGILNLTFDGKFSG</sequence>
<dbReference type="PROSITE" id="PS51194">
    <property type="entry name" value="HELICASE_CTER"/>
    <property type="match status" value="1"/>
</dbReference>
<dbReference type="GO" id="GO:0043138">
    <property type="term" value="F:3'-5' DNA helicase activity"/>
    <property type="evidence" value="ECO:0007669"/>
    <property type="project" value="UniProtKB-EC"/>
</dbReference>
<reference evidence="15 16" key="1">
    <citation type="submission" date="2019-03" db="EMBL/GenBank/DDBJ databases">
        <title>Genomic Encyclopedia of Type Strains, Phase III (KMG-III): the genomes of soil and plant-associated and newly described type strains.</title>
        <authorList>
            <person name="Whitman W."/>
        </authorList>
    </citation>
    <scope>NUCLEOTIDE SEQUENCE [LARGE SCALE GENOMIC DNA]</scope>
    <source>
        <strain evidence="15 16">CECT 8446</strain>
    </source>
</reference>
<dbReference type="InterPro" id="IPR036388">
    <property type="entry name" value="WH-like_DNA-bd_sf"/>
</dbReference>
<evidence type="ECO:0000256" key="6">
    <source>
        <dbReference type="ARBA" id="ARBA00022840"/>
    </source>
</evidence>
<keyword evidence="3" id="KW-0547">Nucleotide-binding</keyword>
<keyword evidence="5 15" id="KW-0347">Helicase</keyword>
<organism evidence="15 16">
    <name type="scientific">Algoriphagus boseongensis</name>
    <dbReference type="NCBI Taxonomy" id="1442587"/>
    <lineage>
        <taxon>Bacteria</taxon>
        <taxon>Pseudomonadati</taxon>
        <taxon>Bacteroidota</taxon>
        <taxon>Cytophagia</taxon>
        <taxon>Cytophagales</taxon>
        <taxon>Cyclobacteriaceae</taxon>
        <taxon>Algoriphagus</taxon>
    </lineage>
</organism>
<dbReference type="GO" id="GO:0003677">
    <property type="term" value="F:DNA binding"/>
    <property type="evidence" value="ECO:0007669"/>
    <property type="project" value="UniProtKB-KW"/>
</dbReference>
<dbReference type="InterPro" id="IPR032284">
    <property type="entry name" value="RecQ_Zn-bd"/>
</dbReference>
<dbReference type="EC" id="5.6.2.4" evidence="10"/>
<evidence type="ECO:0000256" key="9">
    <source>
        <dbReference type="ARBA" id="ARBA00034617"/>
    </source>
</evidence>
<dbReference type="GO" id="GO:0006281">
    <property type="term" value="P:DNA repair"/>
    <property type="evidence" value="ECO:0007669"/>
    <property type="project" value="TreeGrafter"/>
</dbReference>
<dbReference type="PANTHER" id="PTHR13710">
    <property type="entry name" value="DNA HELICASE RECQ FAMILY MEMBER"/>
    <property type="match status" value="1"/>
</dbReference>
<dbReference type="CDD" id="cd17920">
    <property type="entry name" value="DEXHc_RecQ"/>
    <property type="match status" value="1"/>
</dbReference>
<dbReference type="RefSeq" id="WP_133556991.1">
    <property type="nucleotide sequence ID" value="NZ_SNYF01000008.1"/>
</dbReference>
<dbReference type="GO" id="GO:0030894">
    <property type="term" value="C:replisome"/>
    <property type="evidence" value="ECO:0007669"/>
    <property type="project" value="TreeGrafter"/>
</dbReference>
<comment type="caution">
    <text evidence="15">The sequence shown here is derived from an EMBL/GenBank/DDBJ whole genome shotgun (WGS) entry which is preliminary data.</text>
</comment>
<protein>
    <recommendedName>
        <fullName evidence="11">ATP-dependent DNA helicase RecQ</fullName>
        <ecNumber evidence="10">5.6.2.4</ecNumber>
    </recommendedName>
    <alternativeName>
        <fullName evidence="12">DNA 3'-5' helicase RecQ</fullName>
    </alternativeName>
</protein>
<evidence type="ECO:0000256" key="5">
    <source>
        <dbReference type="ARBA" id="ARBA00022806"/>
    </source>
</evidence>
<keyword evidence="4" id="KW-0378">Hydrolase</keyword>
<evidence type="ECO:0000259" key="13">
    <source>
        <dbReference type="PROSITE" id="PS51192"/>
    </source>
</evidence>
<dbReference type="Gene3D" id="1.10.10.10">
    <property type="entry name" value="Winged helix-like DNA-binding domain superfamily/Winged helix DNA-binding domain"/>
    <property type="match status" value="1"/>
</dbReference>
<feature type="domain" description="Helicase C-terminal" evidence="14">
    <location>
        <begin position="218"/>
        <end position="361"/>
    </location>
</feature>
<dbReference type="AlphaFoldDB" id="A0A4R6T5Q3"/>
<evidence type="ECO:0000256" key="4">
    <source>
        <dbReference type="ARBA" id="ARBA00022801"/>
    </source>
</evidence>
<dbReference type="Proteomes" id="UP000294535">
    <property type="component" value="Unassembled WGS sequence"/>
</dbReference>
<evidence type="ECO:0000256" key="10">
    <source>
        <dbReference type="ARBA" id="ARBA00034808"/>
    </source>
</evidence>
<dbReference type="SMART" id="SM00490">
    <property type="entry name" value="HELICc"/>
    <property type="match status" value="1"/>
</dbReference>
<dbReference type="InterPro" id="IPR014001">
    <property type="entry name" value="Helicase_ATP-bd"/>
</dbReference>
<keyword evidence="2" id="KW-0479">Metal-binding</keyword>
<evidence type="ECO:0000256" key="11">
    <source>
        <dbReference type="ARBA" id="ARBA00044535"/>
    </source>
</evidence>
<evidence type="ECO:0000313" key="16">
    <source>
        <dbReference type="Proteomes" id="UP000294535"/>
    </source>
</evidence>
<dbReference type="SMART" id="SM00487">
    <property type="entry name" value="DEXDc"/>
    <property type="match status" value="1"/>
</dbReference>
<dbReference type="FunFam" id="3.40.50.300:FF:000296">
    <property type="entry name" value="ATP-dependent DNA helicase RecQ"/>
    <property type="match status" value="1"/>
</dbReference>
<dbReference type="InterPro" id="IPR004589">
    <property type="entry name" value="DNA_helicase_ATP-dep_RecQ"/>
</dbReference>
<dbReference type="Pfam" id="PF00271">
    <property type="entry name" value="Helicase_C"/>
    <property type="match status" value="1"/>
</dbReference>
<comment type="catalytic activity">
    <reaction evidence="9">
        <text>Couples ATP hydrolysis with the unwinding of duplex DNA by translocating in the 3'-5' direction.</text>
        <dbReference type="EC" id="5.6.2.4"/>
    </reaction>
</comment>
<evidence type="ECO:0000313" key="15">
    <source>
        <dbReference type="EMBL" id="TDQ14997.1"/>
    </source>
</evidence>
<dbReference type="GO" id="GO:0016787">
    <property type="term" value="F:hydrolase activity"/>
    <property type="evidence" value="ECO:0007669"/>
    <property type="project" value="UniProtKB-KW"/>
</dbReference>
<name>A0A4R6T5Q3_9BACT</name>
<dbReference type="Pfam" id="PF00270">
    <property type="entry name" value="DEAD"/>
    <property type="match status" value="1"/>
</dbReference>
<gene>
    <name evidence="15" type="ORF">DFQ04_2881</name>
</gene>
<accession>A0A4R6T5Q3</accession>
<dbReference type="InterPro" id="IPR011545">
    <property type="entry name" value="DEAD/DEAH_box_helicase_dom"/>
</dbReference>
<proteinExistence type="inferred from homology"/>
<dbReference type="PROSITE" id="PS51192">
    <property type="entry name" value="HELICASE_ATP_BIND_1"/>
    <property type="match status" value="1"/>
</dbReference>
<dbReference type="InterPro" id="IPR001650">
    <property type="entry name" value="Helicase_C-like"/>
</dbReference>
<evidence type="ECO:0000256" key="1">
    <source>
        <dbReference type="ARBA" id="ARBA00005446"/>
    </source>
</evidence>
<dbReference type="GO" id="GO:0005737">
    <property type="term" value="C:cytoplasm"/>
    <property type="evidence" value="ECO:0007669"/>
    <property type="project" value="TreeGrafter"/>
</dbReference>
<comment type="similarity">
    <text evidence="1">Belongs to the helicase family. RecQ subfamily.</text>
</comment>
<dbReference type="GO" id="GO:0046872">
    <property type="term" value="F:metal ion binding"/>
    <property type="evidence" value="ECO:0007669"/>
    <property type="project" value="UniProtKB-KW"/>
</dbReference>
<dbReference type="PANTHER" id="PTHR13710:SF105">
    <property type="entry name" value="ATP-DEPENDENT DNA HELICASE Q1"/>
    <property type="match status" value="1"/>
</dbReference>